<keyword evidence="6" id="KW-0862">Zinc</keyword>
<feature type="compositionally biased region" description="Low complexity" evidence="11">
    <location>
        <begin position="711"/>
        <end position="729"/>
    </location>
</feature>
<dbReference type="Pfam" id="PF00096">
    <property type="entry name" value="zf-C2H2"/>
    <property type="match status" value="1"/>
</dbReference>
<name>A0A8H5HSB9_9AGAR</name>
<dbReference type="PANTHER" id="PTHR47257">
    <property type="entry name" value="PH-RESPONSE TRANSCRIPTION FACTOR PACC/RIM101"/>
    <property type="match status" value="1"/>
</dbReference>
<comment type="caution">
    <text evidence="13">The sequence shown here is derived from an EMBL/GenBank/DDBJ whole genome shotgun (WGS) entry which is preliminary data.</text>
</comment>
<evidence type="ECO:0000256" key="6">
    <source>
        <dbReference type="ARBA" id="ARBA00022833"/>
    </source>
</evidence>
<evidence type="ECO:0000256" key="1">
    <source>
        <dbReference type="ARBA" id="ARBA00004123"/>
    </source>
</evidence>
<evidence type="ECO:0000256" key="11">
    <source>
        <dbReference type="SAM" id="MobiDB-lite"/>
    </source>
</evidence>
<evidence type="ECO:0000256" key="8">
    <source>
        <dbReference type="ARBA" id="ARBA00038089"/>
    </source>
</evidence>
<evidence type="ECO:0000256" key="2">
    <source>
        <dbReference type="ARBA" id="ARBA00022491"/>
    </source>
</evidence>
<feature type="compositionally biased region" description="Basic and acidic residues" evidence="11">
    <location>
        <begin position="170"/>
        <end position="188"/>
    </location>
</feature>
<dbReference type="FunFam" id="3.30.160.60:FF:000340">
    <property type="entry name" value="zinc finger protein 473 isoform X1"/>
    <property type="match status" value="1"/>
</dbReference>
<keyword evidence="7" id="KW-0539">Nucleus</keyword>
<keyword evidence="3" id="KW-0479">Metal-binding</keyword>
<comment type="similarity">
    <text evidence="8">Belongs to the pacC/RIM101 family.</text>
</comment>
<feature type="compositionally biased region" description="Low complexity" evidence="11">
    <location>
        <begin position="189"/>
        <end position="215"/>
    </location>
</feature>
<feature type="region of interest" description="Disordered" evidence="11">
    <location>
        <begin position="634"/>
        <end position="663"/>
    </location>
</feature>
<dbReference type="PROSITE" id="PS50157">
    <property type="entry name" value="ZINC_FINGER_C2H2_2"/>
    <property type="match status" value="3"/>
</dbReference>
<feature type="compositionally biased region" description="Low complexity" evidence="11">
    <location>
        <begin position="635"/>
        <end position="653"/>
    </location>
</feature>
<accession>A0A8H5HSB9</accession>
<keyword evidence="5 10" id="KW-0863">Zinc-finger</keyword>
<gene>
    <name evidence="13" type="ORF">D9757_004601</name>
</gene>
<feature type="region of interest" description="Disordered" evidence="11">
    <location>
        <begin position="675"/>
        <end position="694"/>
    </location>
</feature>
<feature type="compositionally biased region" description="Polar residues" evidence="11">
    <location>
        <begin position="654"/>
        <end position="663"/>
    </location>
</feature>
<feature type="region of interest" description="Disordered" evidence="11">
    <location>
        <begin position="145"/>
        <end position="225"/>
    </location>
</feature>
<feature type="domain" description="C2H2-type" evidence="12">
    <location>
        <begin position="93"/>
        <end position="122"/>
    </location>
</feature>
<evidence type="ECO:0000256" key="9">
    <source>
        <dbReference type="ARBA" id="ARBA00039490"/>
    </source>
</evidence>
<feature type="region of interest" description="Disordered" evidence="11">
    <location>
        <begin position="704"/>
        <end position="743"/>
    </location>
</feature>
<evidence type="ECO:0000256" key="3">
    <source>
        <dbReference type="ARBA" id="ARBA00022723"/>
    </source>
</evidence>
<feature type="domain" description="C2H2-type" evidence="12">
    <location>
        <begin position="123"/>
        <end position="150"/>
    </location>
</feature>
<keyword evidence="14" id="KW-1185">Reference proteome</keyword>
<evidence type="ECO:0000313" key="13">
    <source>
        <dbReference type="EMBL" id="KAF5388607.1"/>
    </source>
</evidence>
<feature type="compositionally biased region" description="Polar residues" evidence="11">
    <location>
        <begin position="388"/>
        <end position="406"/>
    </location>
</feature>
<dbReference type="GO" id="GO:0045944">
    <property type="term" value="P:positive regulation of transcription by RNA polymerase II"/>
    <property type="evidence" value="ECO:0007669"/>
    <property type="project" value="TreeGrafter"/>
</dbReference>
<dbReference type="EMBL" id="JAACJN010000029">
    <property type="protein sequence ID" value="KAF5388607.1"/>
    <property type="molecule type" value="Genomic_DNA"/>
</dbReference>
<proteinExistence type="inferred from homology"/>
<evidence type="ECO:0000259" key="12">
    <source>
        <dbReference type="PROSITE" id="PS50157"/>
    </source>
</evidence>
<dbReference type="InterPro" id="IPR013087">
    <property type="entry name" value="Znf_C2H2_type"/>
</dbReference>
<dbReference type="OrthoDB" id="6155966at2759"/>
<dbReference type="Proteomes" id="UP000518752">
    <property type="component" value="Unassembled WGS sequence"/>
</dbReference>
<dbReference type="AlphaFoldDB" id="A0A8H5HSB9"/>
<feature type="domain" description="C2H2-type" evidence="12">
    <location>
        <begin position="57"/>
        <end position="87"/>
    </location>
</feature>
<protein>
    <recommendedName>
        <fullName evidence="9">pH-response transcription factor pacC/RIM101</fullName>
    </recommendedName>
</protein>
<keyword evidence="4" id="KW-0677">Repeat</keyword>
<dbReference type="InterPro" id="IPR036236">
    <property type="entry name" value="Znf_C2H2_sf"/>
</dbReference>
<feature type="compositionally biased region" description="Low complexity" evidence="11">
    <location>
        <begin position="599"/>
        <end position="615"/>
    </location>
</feature>
<dbReference type="SUPFAM" id="SSF57667">
    <property type="entry name" value="beta-beta-alpha zinc fingers"/>
    <property type="match status" value="2"/>
</dbReference>
<evidence type="ECO:0000313" key="14">
    <source>
        <dbReference type="Proteomes" id="UP000518752"/>
    </source>
</evidence>
<organism evidence="13 14">
    <name type="scientific">Collybiopsis confluens</name>
    <dbReference type="NCBI Taxonomy" id="2823264"/>
    <lineage>
        <taxon>Eukaryota</taxon>
        <taxon>Fungi</taxon>
        <taxon>Dikarya</taxon>
        <taxon>Basidiomycota</taxon>
        <taxon>Agaricomycotina</taxon>
        <taxon>Agaricomycetes</taxon>
        <taxon>Agaricomycetidae</taxon>
        <taxon>Agaricales</taxon>
        <taxon>Marasmiineae</taxon>
        <taxon>Omphalotaceae</taxon>
        <taxon>Collybiopsis</taxon>
    </lineage>
</organism>
<dbReference type="PANTHER" id="PTHR47257:SF1">
    <property type="entry name" value="PH-RESPONSE TRANSCRIPTION FACTOR PACC_RIM101"/>
    <property type="match status" value="1"/>
</dbReference>
<dbReference type="GO" id="GO:0008270">
    <property type="term" value="F:zinc ion binding"/>
    <property type="evidence" value="ECO:0007669"/>
    <property type="project" value="UniProtKB-KW"/>
</dbReference>
<feature type="region of interest" description="Disordered" evidence="11">
    <location>
        <begin position="382"/>
        <end position="466"/>
    </location>
</feature>
<dbReference type="InterPro" id="IPR050806">
    <property type="entry name" value="pacC/RIM101"/>
</dbReference>
<reference evidence="13 14" key="1">
    <citation type="journal article" date="2020" name="ISME J.">
        <title>Uncovering the hidden diversity of litter-decomposition mechanisms in mushroom-forming fungi.</title>
        <authorList>
            <person name="Floudas D."/>
            <person name="Bentzer J."/>
            <person name="Ahren D."/>
            <person name="Johansson T."/>
            <person name="Persson P."/>
            <person name="Tunlid A."/>
        </authorList>
    </citation>
    <scope>NUCLEOTIDE SEQUENCE [LARGE SCALE GENOMIC DNA]</scope>
    <source>
        <strain evidence="13 14">CBS 406.79</strain>
    </source>
</reference>
<dbReference type="Gene3D" id="3.30.160.60">
    <property type="entry name" value="Classic Zinc Finger"/>
    <property type="match status" value="2"/>
</dbReference>
<sequence>MICLALVAFKNEKMLGRKLLPLYQLERRLYAMAASDSDLPSPSSASGSGSVEPSVVHFCQWLDCTQSFVDPESLYNHLCNDHIGRKSTNNLCLTCRWKDCGTSCAKRDHITSHLRVHTPLKPHVCEICKKCFKRPQDLKKHEKIHTEEHHAQHKHSKAITVADPAYVSRVRKDPGSDLLESKSEKDKPALTPSRSLSHSSASPESSLPTPSPELAPARHHSHHSPLHDSVFLHNHATSAWEGLRSDPTHISTGSKRSHDHDYNVDDFFTDMKKRRVNPSYDSNMAERLNTLTYGHPQANPSFNPRSVSLDIRTPEELAAVNEFLVTLGRDVSSSISSSRPGHHSVHASSAGFSSESYFDPVALSQLGLTGMPGLPTPDDFAPAPSVYAGNSPTNTHLSQRSTSSAMYSGIHSAEINHAPSHARRSSRYSPHHYEYHGGSSYHQPTPPLDPGSGSPHSAAATPLNTTPPHMSLNMHGVAAPFSNGGRYPPLTSAYPQQSSHPSQFGIHINPSTESAAAFDYIRPPRGPGPDVGLMMGDAIDRSMRRPIMVLKSIPAGAGYSTNPLVGIPPEPLEPKLSSVVLHRGPPAKLSTLEESSKKLTPVPSGSTTSSSLYPTLTLTEGNKEFKLAPLHSKYRSASPPASSPASRASTPSSVENSPRSHSTVLPSLKSLAAAGSVSLDPQRPFKRSLAGDSDELAREVGKIELAGSTTSSPVPSKDSLSSSPSSLSKKSPHDATEKRNIPFEERRRHAEFIRTLLVQINENFQRQSRLEASGKVENDDRMDVDEATLNPSIVKDVEMCSA</sequence>
<dbReference type="PROSITE" id="PS00028">
    <property type="entry name" value="ZINC_FINGER_C2H2_1"/>
    <property type="match status" value="3"/>
</dbReference>
<comment type="subcellular location">
    <subcellularLocation>
        <location evidence="1">Nucleus</location>
    </subcellularLocation>
</comment>
<evidence type="ECO:0000256" key="10">
    <source>
        <dbReference type="PROSITE-ProRule" id="PRU00042"/>
    </source>
</evidence>
<evidence type="ECO:0000256" key="4">
    <source>
        <dbReference type="ARBA" id="ARBA00022737"/>
    </source>
</evidence>
<evidence type="ECO:0000256" key="7">
    <source>
        <dbReference type="ARBA" id="ARBA00023242"/>
    </source>
</evidence>
<dbReference type="GO" id="GO:0005634">
    <property type="term" value="C:nucleus"/>
    <property type="evidence" value="ECO:0007669"/>
    <property type="project" value="UniProtKB-SubCell"/>
</dbReference>
<feature type="compositionally biased region" description="Basic residues" evidence="11">
    <location>
        <begin position="420"/>
        <end position="430"/>
    </location>
</feature>
<feature type="region of interest" description="Disordered" evidence="11">
    <location>
        <begin position="588"/>
        <end position="615"/>
    </location>
</feature>
<dbReference type="SMART" id="SM00355">
    <property type="entry name" value="ZnF_C2H2"/>
    <property type="match status" value="3"/>
</dbReference>
<evidence type="ECO:0000256" key="5">
    <source>
        <dbReference type="ARBA" id="ARBA00022771"/>
    </source>
</evidence>
<keyword evidence="2" id="KW-0678">Repressor</keyword>
<feature type="compositionally biased region" description="Basic and acidic residues" evidence="11">
    <location>
        <begin position="731"/>
        <end position="743"/>
    </location>
</feature>